<feature type="transmembrane region" description="Helical" evidence="1">
    <location>
        <begin position="21"/>
        <end position="44"/>
    </location>
</feature>
<keyword evidence="1" id="KW-0812">Transmembrane</keyword>
<evidence type="ECO:0000313" key="2">
    <source>
        <dbReference type="Proteomes" id="UP000095283"/>
    </source>
</evidence>
<organism evidence="2 3">
    <name type="scientific">Heterorhabditis bacteriophora</name>
    <name type="common">Entomopathogenic nematode worm</name>
    <dbReference type="NCBI Taxonomy" id="37862"/>
    <lineage>
        <taxon>Eukaryota</taxon>
        <taxon>Metazoa</taxon>
        <taxon>Ecdysozoa</taxon>
        <taxon>Nematoda</taxon>
        <taxon>Chromadorea</taxon>
        <taxon>Rhabditida</taxon>
        <taxon>Rhabditina</taxon>
        <taxon>Rhabditomorpha</taxon>
        <taxon>Strongyloidea</taxon>
        <taxon>Heterorhabditidae</taxon>
        <taxon>Heterorhabditis</taxon>
    </lineage>
</organism>
<feature type="transmembrane region" description="Helical" evidence="1">
    <location>
        <begin position="71"/>
        <end position="100"/>
    </location>
</feature>
<keyword evidence="1" id="KW-0472">Membrane</keyword>
<dbReference type="AlphaFoldDB" id="A0A1I7WXH4"/>
<sequence length="143" mass="16424">MSRSYNNNTKPSLLIFLLKSYISLFSMLVHVLITLFFLLVPVTYYSNVYSTVFPVRNVPVLLQQGFHLLPVLLQIIITCLDMLICLVSISTYVLAIITLYSGVIARQRRFKKILKKGYSDSCYLSIDFIHFDLVCCHIISYGN</sequence>
<name>A0A1I7WXH4_HETBA</name>
<evidence type="ECO:0000256" key="1">
    <source>
        <dbReference type="SAM" id="Phobius"/>
    </source>
</evidence>
<dbReference type="Proteomes" id="UP000095283">
    <property type="component" value="Unplaced"/>
</dbReference>
<evidence type="ECO:0000313" key="3">
    <source>
        <dbReference type="WBParaSite" id="Hba_09825"/>
    </source>
</evidence>
<dbReference type="WBParaSite" id="Hba_09825">
    <property type="protein sequence ID" value="Hba_09825"/>
    <property type="gene ID" value="Hba_09825"/>
</dbReference>
<reference evidence="3" key="1">
    <citation type="submission" date="2016-11" db="UniProtKB">
        <authorList>
            <consortium name="WormBaseParasite"/>
        </authorList>
    </citation>
    <scope>IDENTIFICATION</scope>
</reference>
<proteinExistence type="predicted"/>
<protein>
    <submittedName>
        <fullName evidence="3">Uncharacterized protein</fullName>
    </submittedName>
</protein>
<accession>A0A1I7WXH4</accession>
<keyword evidence="2" id="KW-1185">Reference proteome</keyword>
<keyword evidence="1" id="KW-1133">Transmembrane helix</keyword>